<feature type="transmembrane region" description="Helical" evidence="10">
    <location>
        <begin position="119"/>
        <end position="140"/>
    </location>
</feature>
<keyword evidence="3 10" id="KW-0808">Transferase</keyword>
<keyword evidence="6 10" id="KW-1133">Transmembrane helix</keyword>
<dbReference type="GO" id="GO:0034626">
    <property type="term" value="P:fatty acid elongation, polyunsaturated fatty acid"/>
    <property type="evidence" value="ECO:0007669"/>
    <property type="project" value="TreeGrafter"/>
</dbReference>
<keyword evidence="4 10" id="KW-0812">Transmembrane</keyword>
<evidence type="ECO:0000313" key="11">
    <source>
        <dbReference type="EMBL" id="TFJ87830.1"/>
    </source>
</evidence>
<dbReference type="GO" id="GO:0009922">
    <property type="term" value="F:fatty acid elongase activity"/>
    <property type="evidence" value="ECO:0007669"/>
    <property type="project" value="InterPro"/>
</dbReference>
<dbReference type="InterPro" id="IPR002076">
    <property type="entry name" value="ELO_fam"/>
</dbReference>
<feature type="transmembrane region" description="Helical" evidence="10">
    <location>
        <begin position="174"/>
        <end position="194"/>
    </location>
</feature>
<comment type="subcellular location">
    <subcellularLocation>
        <location evidence="1">Membrane</location>
        <topology evidence="1">Multi-pass membrane protein</topology>
    </subcellularLocation>
</comment>
<feature type="transmembrane region" description="Helical" evidence="10">
    <location>
        <begin position="44"/>
        <end position="64"/>
    </location>
</feature>
<evidence type="ECO:0000256" key="5">
    <source>
        <dbReference type="ARBA" id="ARBA00022832"/>
    </source>
</evidence>
<keyword evidence="9 10" id="KW-0275">Fatty acid biosynthesis</keyword>
<gene>
    <name evidence="11" type="ORF">NSK_001177</name>
</gene>
<name>A0A4D9D8S5_9STRA</name>
<dbReference type="OrthoDB" id="434092at2759"/>
<keyword evidence="5 10" id="KW-0276">Fatty acid metabolism</keyword>
<accession>A0A4D9D8S5</accession>
<keyword evidence="7 10" id="KW-0443">Lipid metabolism</keyword>
<sequence>MAGYIADYQKTCAELTDAIFKWADPAGTMLKSPTRTWPLAGLDVALAIAAAYLVFVFVGSIVMKDAQPVKLYGLQFFYNISQVALCSYMCIEAVFQAYRNNYTLLPCEPFNTTNPPLGPLLWLFYISKIFDFADTVFIILGKKWSQLSFLHVYHHVTIFLVYWLNLNTGYDGDIFLTVILNGAIHTVMYAYYFLSMHTKDIWWKKYLTLFQIIQFLTMNAQAIYILGVGCKTFPTQITKLYLGYILSLLVLFLNFYFKTYSSPKPNGKKPKKA</sequence>
<keyword evidence="12" id="KW-1185">Reference proteome</keyword>
<dbReference type="PANTHER" id="PTHR11157:SF140">
    <property type="entry name" value="ELONGATION OF FATTY ACIDS PROTEIN"/>
    <property type="match status" value="1"/>
</dbReference>
<keyword evidence="2 10" id="KW-0444">Lipid biosynthesis</keyword>
<feature type="transmembrane region" description="Helical" evidence="10">
    <location>
        <begin position="240"/>
        <end position="257"/>
    </location>
</feature>
<keyword evidence="8 10" id="KW-0472">Membrane</keyword>
<evidence type="ECO:0000256" key="9">
    <source>
        <dbReference type="ARBA" id="ARBA00023160"/>
    </source>
</evidence>
<feature type="transmembrane region" description="Helical" evidence="10">
    <location>
        <begin position="152"/>
        <end position="168"/>
    </location>
</feature>
<dbReference type="GO" id="GO:0019367">
    <property type="term" value="P:fatty acid elongation, saturated fatty acid"/>
    <property type="evidence" value="ECO:0007669"/>
    <property type="project" value="TreeGrafter"/>
</dbReference>
<dbReference type="Proteomes" id="UP000355283">
    <property type="component" value="Unassembled WGS sequence"/>
</dbReference>
<dbReference type="Pfam" id="PF01151">
    <property type="entry name" value="ELO"/>
    <property type="match status" value="1"/>
</dbReference>
<protein>
    <recommendedName>
        <fullName evidence="10">Elongation of fatty acids protein</fullName>
        <ecNumber evidence="10">2.3.1.-</ecNumber>
    </recommendedName>
</protein>
<dbReference type="GO" id="GO:0034625">
    <property type="term" value="P:fatty acid elongation, monounsaturated fatty acid"/>
    <property type="evidence" value="ECO:0007669"/>
    <property type="project" value="TreeGrafter"/>
</dbReference>
<dbReference type="EC" id="2.3.1.-" evidence="10"/>
<dbReference type="GO" id="GO:0030148">
    <property type="term" value="P:sphingolipid biosynthetic process"/>
    <property type="evidence" value="ECO:0007669"/>
    <property type="project" value="TreeGrafter"/>
</dbReference>
<dbReference type="GO" id="GO:0005789">
    <property type="term" value="C:endoplasmic reticulum membrane"/>
    <property type="evidence" value="ECO:0007669"/>
    <property type="project" value="TreeGrafter"/>
</dbReference>
<dbReference type="PROSITE" id="PS01188">
    <property type="entry name" value="ELO"/>
    <property type="match status" value="1"/>
</dbReference>
<comment type="caution">
    <text evidence="11">The sequence shown here is derived from an EMBL/GenBank/DDBJ whole genome shotgun (WGS) entry which is preliminary data.</text>
</comment>
<dbReference type="InterPro" id="IPR030457">
    <property type="entry name" value="ELO_CS"/>
</dbReference>
<feature type="transmembrane region" description="Helical" evidence="10">
    <location>
        <begin position="206"/>
        <end position="228"/>
    </location>
</feature>
<evidence type="ECO:0000256" key="10">
    <source>
        <dbReference type="RuleBase" id="RU361115"/>
    </source>
</evidence>
<dbReference type="PANTHER" id="PTHR11157">
    <property type="entry name" value="FATTY ACID ACYL TRANSFERASE-RELATED"/>
    <property type="match status" value="1"/>
</dbReference>
<comment type="similarity">
    <text evidence="10">Belongs to the ELO family.</text>
</comment>
<evidence type="ECO:0000256" key="3">
    <source>
        <dbReference type="ARBA" id="ARBA00022679"/>
    </source>
</evidence>
<dbReference type="GO" id="GO:0042761">
    <property type="term" value="P:very long-chain fatty acid biosynthetic process"/>
    <property type="evidence" value="ECO:0007669"/>
    <property type="project" value="TreeGrafter"/>
</dbReference>
<dbReference type="EMBL" id="SDOX01000005">
    <property type="protein sequence ID" value="TFJ87830.1"/>
    <property type="molecule type" value="Genomic_DNA"/>
</dbReference>
<evidence type="ECO:0000256" key="6">
    <source>
        <dbReference type="ARBA" id="ARBA00022989"/>
    </source>
</evidence>
<feature type="transmembrane region" description="Helical" evidence="10">
    <location>
        <begin position="76"/>
        <end position="99"/>
    </location>
</feature>
<organism evidence="11 12">
    <name type="scientific">Nannochloropsis salina CCMP1776</name>
    <dbReference type="NCBI Taxonomy" id="1027361"/>
    <lineage>
        <taxon>Eukaryota</taxon>
        <taxon>Sar</taxon>
        <taxon>Stramenopiles</taxon>
        <taxon>Ochrophyta</taxon>
        <taxon>Eustigmatophyceae</taxon>
        <taxon>Eustigmatales</taxon>
        <taxon>Monodopsidaceae</taxon>
        <taxon>Microchloropsis</taxon>
        <taxon>Microchloropsis salina</taxon>
    </lineage>
</organism>
<evidence type="ECO:0000313" key="12">
    <source>
        <dbReference type="Proteomes" id="UP000355283"/>
    </source>
</evidence>
<evidence type="ECO:0000256" key="2">
    <source>
        <dbReference type="ARBA" id="ARBA00022516"/>
    </source>
</evidence>
<dbReference type="AlphaFoldDB" id="A0A4D9D8S5"/>
<proteinExistence type="inferred from homology"/>
<evidence type="ECO:0000256" key="7">
    <source>
        <dbReference type="ARBA" id="ARBA00023098"/>
    </source>
</evidence>
<evidence type="ECO:0000256" key="4">
    <source>
        <dbReference type="ARBA" id="ARBA00022692"/>
    </source>
</evidence>
<reference evidence="11 12" key="1">
    <citation type="submission" date="2019-01" db="EMBL/GenBank/DDBJ databases">
        <title>Nuclear Genome Assembly of the Microalgal Biofuel strain Nannochloropsis salina CCMP1776.</title>
        <authorList>
            <person name="Hovde B."/>
        </authorList>
    </citation>
    <scope>NUCLEOTIDE SEQUENCE [LARGE SCALE GENOMIC DNA]</scope>
    <source>
        <strain evidence="11 12">CCMP1776</strain>
    </source>
</reference>
<evidence type="ECO:0000256" key="8">
    <source>
        <dbReference type="ARBA" id="ARBA00023136"/>
    </source>
</evidence>
<evidence type="ECO:0000256" key="1">
    <source>
        <dbReference type="ARBA" id="ARBA00004141"/>
    </source>
</evidence>
<comment type="catalytic activity">
    <reaction evidence="10">
        <text>an acyl-CoA + malonyl-CoA + H(+) = a 3-oxoacyl-CoA + CO2 + CoA</text>
        <dbReference type="Rhea" id="RHEA:50252"/>
        <dbReference type="ChEBI" id="CHEBI:15378"/>
        <dbReference type="ChEBI" id="CHEBI:16526"/>
        <dbReference type="ChEBI" id="CHEBI:57287"/>
        <dbReference type="ChEBI" id="CHEBI:57384"/>
        <dbReference type="ChEBI" id="CHEBI:58342"/>
        <dbReference type="ChEBI" id="CHEBI:90726"/>
    </reaction>
    <physiologicalReaction direction="left-to-right" evidence="10">
        <dbReference type="Rhea" id="RHEA:50253"/>
    </physiologicalReaction>
</comment>